<protein>
    <submittedName>
        <fullName evidence="7">Methyltransferase</fullName>
    </submittedName>
</protein>
<dbReference type="InterPro" id="IPR029063">
    <property type="entry name" value="SAM-dependent_MTases_sf"/>
</dbReference>
<dbReference type="Pfam" id="PF08100">
    <property type="entry name" value="Dimerisation"/>
    <property type="match status" value="1"/>
</dbReference>
<dbReference type="Gene3D" id="3.40.50.150">
    <property type="entry name" value="Vaccinia Virus protein VP39"/>
    <property type="match status" value="1"/>
</dbReference>
<dbReference type="SUPFAM" id="SSF46785">
    <property type="entry name" value="Winged helix' DNA-binding domain"/>
    <property type="match status" value="1"/>
</dbReference>
<dbReference type="InterPro" id="IPR036388">
    <property type="entry name" value="WH-like_DNA-bd_sf"/>
</dbReference>
<dbReference type="PANTHER" id="PTHR43712">
    <property type="entry name" value="PUTATIVE (AFU_ORTHOLOGUE AFUA_4G14580)-RELATED"/>
    <property type="match status" value="1"/>
</dbReference>
<dbReference type="GO" id="GO:0008171">
    <property type="term" value="F:O-methyltransferase activity"/>
    <property type="evidence" value="ECO:0007669"/>
    <property type="project" value="InterPro"/>
</dbReference>
<dbReference type="GO" id="GO:0046983">
    <property type="term" value="F:protein dimerization activity"/>
    <property type="evidence" value="ECO:0007669"/>
    <property type="project" value="InterPro"/>
</dbReference>
<dbReference type="PROSITE" id="PS51683">
    <property type="entry name" value="SAM_OMT_II"/>
    <property type="match status" value="1"/>
</dbReference>
<dbReference type="AlphaFoldDB" id="A0A371Q872"/>
<evidence type="ECO:0000256" key="2">
    <source>
        <dbReference type="ARBA" id="ARBA00022679"/>
    </source>
</evidence>
<dbReference type="GO" id="GO:0032259">
    <property type="term" value="P:methylation"/>
    <property type="evidence" value="ECO:0007669"/>
    <property type="project" value="UniProtKB-KW"/>
</dbReference>
<evidence type="ECO:0000259" key="5">
    <source>
        <dbReference type="Pfam" id="PF00891"/>
    </source>
</evidence>
<evidence type="ECO:0000256" key="1">
    <source>
        <dbReference type="ARBA" id="ARBA00022603"/>
    </source>
</evidence>
<dbReference type="Proteomes" id="UP000262477">
    <property type="component" value="Unassembled WGS sequence"/>
</dbReference>
<gene>
    <name evidence="7" type="ORF">DY245_07955</name>
</gene>
<keyword evidence="8" id="KW-1185">Reference proteome</keyword>
<name>A0A371Q872_STRIH</name>
<dbReference type="Gene3D" id="1.10.287.1350">
    <property type="match status" value="1"/>
</dbReference>
<dbReference type="PANTHER" id="PTHR43712:SF2">
    <property type="entry name" value="O-METHYLTRANSFERASE CICE"/>
    <property type="match status" value="1"/>
</dbReference>
<feature type="domain" description="O-methyltransferase C-terminal" evidence="5">
    <location>
        <begin position="115"/>
        <end position="325"/>
    </location>
</feature>
<dbReference type="OrthoDB" id="4145676at2"/>
<keyword evidence="1 7" id="KW-0489">Methyltransferase</keyword>
<comment type="caution">
    <text evidence="7">The sequence shown here is derived from an EMBL/GenBank/DDBJ whole genome shotgun (WGS) entry which is preliminary data.</text>
</comment>
<dbReference type="Pfam" id="PF00891">
    <property type="entry name" value="Methyltransf_2"/>
    <property type="match status" value="1"/>
</dbReference>
<evidence type="ECO:0000313" key="8">
    <source>
        <dbReference type="Proteomes" id="UP000262477"/>
    </source>
</evidence>
<dbReference type="InterPro" id="IPR001077">
    <property type="entry name" value="COMT_C"/>
</dbReference>
<dbReference type="Gene3D" id="1.10.10.10">
    <property type="entry name" value="Winged helix-like DNA-binding domain superfamily/Winged helix DNA-binding domain"/>
    <property type="match status" value="1"/>
</dbReference>
<feature type="active site" description="Proton acceptor" evidence="4">
    <location>
        <position position="251"/>
    </location>
</feature>
<accession>A0A371Q872</accession>
<feature type="domain" description="O-methyltransferase dimerisation" evidence="6">
    <location>
        <begin position="18"/>
        <end position="91"/>
    </location>
</feature>
<evidence type="ECO:0000313" key="7">
    <source>
        <dbReference type="EMBL" id="REK90907.1"/>
    </source>
</evidence>
<dbReference type="CDD" id="cd02440">
    <property type="entry name" value="AdoMet_MTases"/>
    <property type="match status" value="1"/>
</dbReference>
<sequence>MSRENQPSNEARDTLVRIAYGAMAAHTAGAAARLRIVDLIGDGACTADELAAECAAQPPAMGRLLRALTGIGLLVERSPGAFAVTPAGALLRSDGPDSLHSFVRMFTDPTMLRAWERLDDSVRTGETAFDVVFGKDFFGHLAQQPQLSADFNAAMSQATRDTAALLPSAFDFGRFATVADIGGGDGTLLAAVLKAYPSLGGILFDSAEGLAQAGTKLARDGLDGRCALVAGDFFATAPEGADLYLLKSVIHDWSDEQCAEILRHCRRVIPDNGRLLIVEPVLPPVADPSAAGVVYLSDLNMLVNVGGRERTRDDFESLCRAAGFAVRTVTRLPEPNRFSLIEAAPV</sequence>
<evidence type="ECO:0000256" key="3">
    <source>
        <dbReference type="ARBA" id="ARBA00022691"/>
    </source>
</evidence>
<dbReference type="RefSeq" id="WP_128504963.1">
    <property type="nucleotide sequence ID" value="NZ_QUAC01000053.1"/>
</dbReference>
<reference evidence="7 8" key="1">
    <citation type="submission" date="2018-08" db="EMBL/GenBank/DDBJ databases">
        <title>Streptomyces NEAU-D10 sp. nov., a novel Actinomycete isolated from soil.</title>
        <authorList>
            <person name="Jin L."/>
        </authorList>
    </citation>
    <scope>NUCLEOTIDE SEQUENCE [LARGE SCALE GENOMIC DNA]</scope>
    <source>
        <strain evidence="7 8">NEAU-D10</strain>
    </source>
</reference>
<organism evidence="7 8">
    <name type="scientific">Streptomyces inhibens</name>
    <dbReference type="NCBI Taxonomy" id="2293571"/>
    <lineage>
        <taxon>Bacteria</taxon>
        <taxon>Bacillati</taxon>
        <taxon>Actinomycetota</taxon>
        <taxon>Actinomycetes</taxon>
        <taxon>Kitasatosporales</taxon>
        <taxon>Streptomycetaceae</taxon>
        <taxon>Streptomyces</taxon>
    </lineage>
</organism>
<evidence type="ECO:0000259" key="6">
    <source>
        <dbReference type="Pfam" id="PF08100"/>
    </source>
</evidence>
<dbReference type="InterPro" id="IPR036390">
    <property type="entry name" value="WH_DNA-bd_sf"/>
</dbReference>
<keyword evidence="3" id="KW-0949">S-adenosyl-L-methionine</keyword>
<dbReference type="EMBL" id="QUAC01000053">
    <property type="protein sequence ID" value="REK90907.1"/>
    <property type="molecule type" value="Genomic_DNA"/>
</dbReference>
<dbReference type="InterPro" id="IPR012967">
    <property type="entry name" value="COMT_dimerisation"/>
</dbReference>
<keyword evidence="2 7" id="KW-0808">Transferase</keyword>
<proteinExistence type="predicted"/>
<dbReference type="PIRSF" id="PIRSF005739">
    <property type="entry name" value="O-mtase"/>
    <property type="match status" value="1"/>
</dbReference>
<dbReference type="SUPFAM" id="SSF53335">
    <property type="entry name" value="S-adenosyl-L-methionine-dependent methyltransferases"/>
    <property type="match status" value="1"/>
</dbReference>
<dbReference type="InterPro" id="IPR016461">
    <property type="entry name" value="COMT-like"/>
</dbReference>
<evidence type="ECO:0000256" key="4">
    <source>
        <dbReference type="PIRSR" id="PIRSR005739-1"/>
    </source>
</evidence>